<dbReference type="RefSeq" id="XP_001890857.1">
    <property type="nucleotide sequence ID" value="XM_001890822.1"/>
</dbReference>
<protein>
    <submittedName>
        <fullName evidence="7">Clitocypin cysteine proteinase inhibitor</fullName>
    </submittedName>
    <submittedName>
        <fullName evidence="6">Predicted protein</fullName>
    </submittedName>
</protein>
<comment type="similarity">
    <text evidence="5">Belongs to the protease inhibitor I48 family.</text>
</comment>
<sequence length="170" mass="18625">MSFPGGLYILRASPAAGIGGLYATGNSVDAVVTVAPQLPPFIERQWNIRPVFGKEGGYYNISLHSDGSAFGGDWFPEDGKPIPERPVITSEKSYECIQAPNPRVGVDFYAGTNDKEHVVIIPVPVIPDAEAPYWQFKPHLPFVEICGNFPISSSHSSHRSPLFARPTMLW</sequence>
<dbReference type="InParanoid" id="B0D715"/>
<gene>
    <name evidence="7" type="ORF">LACBIDRAFT_326018</name>
    <name evidence="6" type="ORF">LACBIDRAFT_335916</name>
</gene>
<dbReference type="OrthoDB" id="2913511at2759"/>
<dbReference type="InterPro" id="IPR019508">
    <property type="entry name" value="Prot_inh_I48_clitocypin"/>
</dbReference>
<dbReference type="GeneID" id="6086511"/>
<evidence type="ECO:0000313" key="8">
    <source>
        <dbReference type="Proteomes" id="UP000001194"/>
    </source>
</evidence>
<keyword evidence="8" id="KW-1185">Reference proteome</keyword>
<dbReference type="HOGENOM" id="CLU_139305_1_0_1"/>
<dbReference type="GO" id="GO:0004869">
    <property type="term" value="F:cysteine-type endopeptidase inhibitor activity"/>
    <property type="evidence" value="ECO:0007669"/>
    <property type="project" value="UniProtKB-KW"/>
</dbReference>
<keyword evidence="2" id="KW-0646">Protease inhibitor</keyword>
<dbReference type="Pfam" id="PF10467">
    <property type="entry name" value="Inhibitor_I48"/>
    <property type="match status" value="1"/>
</dbReference>
<name>B0D715_LACBS</name>
<dbReference type="EMBL" id="DS547266">
    <property type="protein sequence ID" value="EDQ98494.1"/>
    <property type="molecule type" value="Genomic_DNA"/>
</dbReference>
<dbReference type="KEGG" id="lbc:LACBIDRAFT_326018"/>
<dbReference type="Gene3D" id="2.80.10.50">
    <property type="match status" value="1"/>
</dbReference>
<comment type="subunit">
    <text evidence="1">Homodimer.</text>
</comment>
<evidence type="ECO:0000256" key="2">
    <source>
        <dbReference type="ARBA" id="ARBA00022690"/>
    </source>
</evidence>
<dbReference type="RefSeq" id="XP_001879668.1">
    <property type="nucleotide sequence ID" value="XM_001879633.1"/>
</dbReference>
<comment type="function">
    <text evidence="4">Binds and inhibits cysteine proteinases. Inhibits most strongly papain and cathepsin L, more weakly bromelain and cathepsin B while it is completely ineffective against cathepsin H.</text>
</comment>
<proteinExistence type="inferred from homology"/>
<evidence type="ECO:0000256" key="3">
    <source>
        <dbReference type="ARBA" id="ARBA00022704"/>
    </source>
</evidence>
<dbReference type="KEGG" id="lbc:LACBIDRAFT_335916"/>
<keyword evidence="3" id="KW-0789">Thiol protease inhibitor</keyword>
<evidence type="ECO:0000313" key="6">
    <source>
        <dbReference type="EMBL" id="EDQ98494.1"/>
    </source>
</evidence>
<accession>B0D715</accession>
<dbReference type="EMBL" id="DS547099">
    <property type="protein sequence ID" value="EDR09319.1"/>
    <property type="molecule type" value="Genomic_DNA"/>
</dbReference>
<evidence type="ECO:0000313" key="7">
    <source>
        <dbReference type="EMBL" id="EDR09319.1"/>
    </source>
</evidence>
<evidence type="ECO:0000256" key="4">
    <source>
        <dbReference type="ARBA" id="ARBA00024855"/>
    </source>
</evidence>
<dbReference type="GeneID" id="6075398"/>
<reference evidence="7 8" key="1">
    <citation type="journal article" date="2008" name="Nature">
        <title>The genome of Laccaria bicolor provides insights into mycorrhizal symbiosis.</title>
        <authorList>
            <person name="Martin F."/>
            <person name="Aerts A."/>
            <person name="Ahren D."/>
            <person name="Brun A."/>
            <person name="Danchin E.G.J."/>
            <person name="Duchaussoy F."/>
            <person name="Gibon J."/>
            <person name="Kohler A."/>
            <person name="Lindquist E."/>
            <person name="Pereda V."/>
            <person name="Salamov A."/>
            <person name="Shapiro H.J."/>
            <person name="Wuyts J."/>
            <person name="Blaudez D."/>
            <person name="Buee M."/>
            <person name="Brokstein P."/>
            <person name="Canbaeck B."/>
            <person name="Cohen D."/>
            <person name="Courty P.E."/>
            <person name="Coutinho P.M."/>
            <person name="Delaruelle C."/>
            <person name="Detter J.C."/>
            <person name="Deveau A."/>
            <person name="DiFazio S."/>
            <person name="Duplessis S."/>
            <person name="Fraissinet-Tachet L."/>
            <person name="Lucic E."/>
            <person name="Frey-Klett P."/>
            <person name="Fourrey C."/>
            <person name="Feussner I."/>
            <person name="Gay G."/>
            <person name="Grimwood J."/>
            <person name="Hoegger P.J."/>
            <person name="Jain P."/>
            <person name="Kilaru S."/>
            <person name="Labbe J."/>
            <person name="Lin Y.C."/>
            <person name="Legue V."/>
            <person name="Le Tacon F."/>
            <person name="Marmeisse R."/>
            <person name="Melayah D."/>
            <person name="Montanini B."/>
            <person name="Muratet M."/>
            <person name="Nehls U."/>
            <person name="Niculita-Hirzel H."/>
            <person name="Oudot-Le Secq M.P."/>
            <person name="Peter M."/>
            <person name="Quesneville H."/>
            <person name="Rajashekar B."/>
            <person name="Reich M."/>
            <person name="Rouhier N."/>
            <person name="Schmutz J."/>
            <person name="Yin T."/>
            <person name="Chalot M."/>
            <person name="Henrissat B."/>
            <person name="Kuees U."/>
            <person name="Lucas S."/>
            <person name="Van de Peer Y."/>
            <person name="Podila G.K."/>
            <person name="Polle A."/>
            <person name="Pukkila P.J."/>
            <person name="Richardson P.M."/>
            <person name="Rouze P."/>
            <person name="Sanders I.R."/>
            <person name="Stajich J.E."/>
            <person name="Tunlid A."/>
            <person name="Tuskan G."/>
            <person name="Grigoriev I.V."/>
        </authorList>
    </citation>
    <scope>NUCLEOTIDE SEQUENCE [LARGE SCALE GENOMIC DNA]</scope>
    <source>
        <strain evidence="8">S238N-H82 / ATCC MYA-4686</strain>
    </source>
</reference>
<organism evidence="8">
    <name type="scientific">Laccaria bicolor (strain S238N-H82 / ATCC MYA-4686)</name>
    <name type="common">Bicoloured deceiver</name>
    <name type="synonym">Laccaria laccata var. bicolor</name>
    <dbReference type="NCBI Taxonomy" id="486041"/>
    <lineage>
        <taxon>Eukaryota</taxon>
        <taxon>Fungi</taxon>
        <taxon>Dikarya</taxon>
        <taxon>Basidiomycota</taxon>
        <taxon>Agaricomycotina</taxon>
        <taxon>Agaricomycetes</taxon>
        <taxon>Agaricomycetidae</taxon>
        <taxon>Agaricales</taxon>
        <taxon>Agaricineae</taxon>
        <taxon>Hydnangiaceae</taxon>
        <taxon>Laccaria</taxon>
    </lineage>
</organism>
<evidence type="ECO:0000256" key="1">
    <source>
        <dbReference type="ARBA" id="ARBA00011738"/>
    </source>
</evidence>
<dbReference type="AlphaFoldDB" id="B0D715"/>
<evidence type="ECO:0000256" key="5">
    <source>
        <dbReference type="ARBA" id="ARBA00025775"/>
    </source>
</evidence>
<dbReference type="Proteomes" id="UP000001194">
    <property type="component" value="Unassembled WGS sequence"/>
</dbReference>